<dbReference type="AlphaFoldDB" id="A0A7G7CRH7"/>
<evidence type="ECO:0000256" key="3">
    <source>
        <dbReference type="ARBA" id="ARBA00022679"/>
    </source>
</evidence>
<evidence type="ECO:0000256" key="6">
    <source>
        <dbReference type="ARBA" id="ARBA00023136"/>
    </source>
</evidence>
<feature type="transmembrane region" description="Helical" evidence="8">
    <location>
        <begin position="283"/>
        <end position="299"/>
    </location>
</feature>
<keyword evidence="10" id="KW-1185">Reference proteome</keyword>
<comment type="similarity">
    <text evidence="7">Belongs to the glycosyltransferase 87 family.</text>
</comment>
<dbReference type="Proteomes" id="UP000515743">
    <property type="component" value="Chromosome"/>
</dbReference>
<dbReference type="Pfam" id="PF09594">
    <property type="entry name" value="GT87"/>
    <property type="match status" value="1"/>
</dbReference>
<evidence type="ECO:0000256" key="7">
    <source>
        <dbReference type="ARBA" id="ARBA00024033"/>
    </source>
</evidence>
<keyword evidence="5 8" id="KW-1133">Transmembrane helix</keyword>
<dbReference type="KEGG" id="cik:H0194_04205"/>
<feature type="transmembrane region" description="Helical" evidence="8">
    <location>
        <begin position="335"/>
        <end position="357"/>
    </location>
</feature>
<comment type="subcellular location">
    <subcellularLocation>
        <location evidence="1">Cell membrane</location>
        <topology evidence="1">Multi-pass membrane protein</topology>
    </subcellularLocation>
</comment>
<keyword evidence="6 8" id="KW-0472">Membrane</keyword>
<evidence type="ECO:0000256" key="5">
    <source>
        <dbReference type="ARBA" id="ARBA00022989"/>
    </source>
</evidence>
<evidence type="ECO:0000313" key="10">
    <source>
        <dbReference type="Proteomes" id="UP000515743"/>
    </source>
</evidence>
<feature type="transmembrane region" description="Helical" evidence="8">
    <location>
        <begin position="7"/>
        <end position="27"/>
    </location>
</feature>
<evidence type="ECO:0000256" key="4">
    <source>
        <dbReference type="ARBA" id="ARBA00022692"/>
    </source>
</evidence>
<evidence type="ECO:0000256" key="8">
    <source>
        <dbReference type="SAM" id="Phobius"/>
    </source>
</evidence>
<organism evidence="9 10">
    <name type="scientific">Corynebacterium incognita</name>
    <dbReference type="NCBI Taxonomy" id="2754725"/>
    <lineage>
        <taxon>Bacteria</taxon>
        <taxon>Bacillati</taxon>
        <taxon>Actinomycetota</taxon>
        <taxon>Actinomycetes</taxon>
        <taxon>Mycobacteriales</taxon>
        <taxon>Corynebacteriaceae</taxon>
        <taxon>Corynebacterium</taxon>
    </lineage>
</organism>
<evidence type="ECO:0000256" key="2">
    <source>
        <dbReference type="ARBA" id="ARBA00022475"/>
    </source>
</evidence>
<proteinExistence type="inferred from homology"/>
<feature type="transmembrane region" description="Helical" evidence="8">
    <location>
        <begin position="117"/>
        <end position="134"/>
    </location>
</feature>
<feature type="transmembrane region" description="Helical" evidence="8">
    <location>
        <begin position="257"/>
        <end position="276"/>
    </location>
</feature>
<accession>A0A7G7CRH7</accession>
<dbReference type="GO" id="GO:0005886">
    <property type="term" value="C:plasma membrane"/>
    <property type="evidence" value="ECO:0007669"/>
    <property type="project" value="UniProtKB-SubCell"/>
</dbReference>
<feature type="transmembrane region" description="Helical" evidence="8">
    <location>
        <begin position="89"/>
        <end position="110"/>
    </location>
</feature>
<name>A0A7G7CRH7_9CORY</name>
<sequence>MKKLAGTPTILVLLCAFLVVVFYRFSIFDGHSALGWRVPIDLKIYQLGGAEVRRGEALYDDSLYGRLPFTYPPFAGAVFQGLTYLSKNWLIVVWQCGMAVALWAVLLMVAREHGLRGVGSVLLTALFTVAMLATEPAHGTLYFGQINVFLMLLVALDFLPAKRRLPGIGVGVAAGLKLTPAYLGLAFLAERRWSAVLGAALTFAVTVGIGFLVVKDASSFWTDAIFNSSRVGEHTNPGAQDLRSVLERVLGITSGPVWIVCAGVVVVLTVLAVYVAQRRGNRSLAMALTGISSCLISPFSWYHHWVWVMPLALVVLIELNRRLGARLHGVLGSQVAGALSLLASAAVLFPFVSEPVFESLSYSELHKIDALAPWGELLFTGAGVAFIAAYGLGGGLSYLTTSRKRRAAGTSAS</sequence>
<keyword evidence="4 8" id="KW-0812">Transmembrane</keyword>
<dbReference type="InterPro" id="IPR018584">
    <property type="entry name" value="GT87"/>
</dbReference>
<dbReference type="RefSeq" id="WP_185176566.1">
    <property type="nucleotide sequence ID" value="NZ_CP059404.1"/>
</dbReference>
<keyword evidence="2" id="KW-1003">Cell membrane</keyword>
<evidence type="ECO:0000256" key="1">
    <source>
        <dbReference type="ARBA" id="ARBA00004651"/>
    </source>
</evidence>
<evidence type="ECO:0000313" key="9">
    <source>
        <dbReference type="EMBL" id="QNE90193.1"/>
    </source>
</evidence>
<feature type="transmembrane region" description="Helical" evidence="8">
    <location>
        <begin position="305"/>
        <end position="323"/>
    </location>
</feature>
<dbReference type="EMBL" id="CP059404">
    <property type="protein sequence ID" value="QNE90193.1"/>
    <property type="molecule type" value="Genomic_DNA"/>
</dbReference>
<gene>
    <name evidence="9" type="ORF">H0194_04205</name>
</gene>
<feature type="transmembrane region" description="Helical" evidence="8">
    <location>
        <begin position="377"/>
        <end position="399"/>
    </location>
</feature>
<feature type="transmembrane region" description="Helical" evidence="8">
    <location>
        <begin position="193"/>
        <end position="214"/>
    </location>
</feature>
<dbReference type="GO" id="GO:0016758">
    <property type="term" value="F:hexosyltransferase activity"/>
    <property type="evidence" value="ECO:0007669"/>
    <property type="project" value="InterPro"/>
</dbReference>
<reference evidence="9 10" key="1">
    <citation type="submission" date="2020-07" db="EMBL/GenBank/DDBJ databases">
        <title>Complete genome and description of Corynebacterium incognita strain Marseille-Q3630 sp. nov.</title>
        <authorList>
            <person name="Boxberger M."/>
        </authorList>
    </citation>
    <scope>NUCLEOTIDE SEQUENCE [LARGE SCALE GENOMIC DNA]</scope>
    <source>
        <strain evidence="9 10">Marseille-Q3630</strain>
    </source>
</reference>
<protein>
    <submittedName>
        <fullName evidence="9">DUF2029 domain-containing protein</fullName>
    </submittedName>
</protein>
<keyword evidence="3" id="KW-0808">Transferase</keyword>